<dbReference type="AlphaFoldDB" id="E8V5U6"/>
<dbReference type="STRING" id="401053.AciPR4_1899"/>
<dbReference type="Pfam" id="PF13620">
    <property type="entry name" value="CarboxypepD_reg"/>
    <property type="match status" value="1"/>
</dbReference>
<dbReference type="KEGG" id="tsa:AciPR4_1899"/>
<dbReference type="InterPro" id="IPR013784">
    <property type="entry name" value="Carb-bd-like_fold"/>
</dbReference>
<dbReference type="GO" id="GO:0030246">
    <property type="term" value="F:carbohydrate binding"/>
    <property type="evidence" value="ECO:0007669"/>
    <property type="project" value="InterPro"/>
</dbReference>
<dbReference type="SUPFAM" id="SSF49452">
    <property type="entry name" value="Starch-binding domain-like"/>
    <property type="match status" value="1"/>
</dbReference>
<gene>
    <name evidence="1" type="ordered locus">AciPR4_1899</name>
</gene>
<evidence type="ECO:0008006" key="3">
    <source>
        <dbReference type="Google" id="ProtNLM"/>
    </source>
</evidence>
<sequence>MTKTYLQQNKNGFINPLGRQNDDLVPTFVLSYVEKCPIAKLSGLSEHLLPIMASPKIRLYRSLCALVLCFSLASAFGQQMISSPEPQTAVVTGTVTDADGAIIPGATVTLDGPDPSEHRVVAANESGFFELKGMHPAVSYHVTVNAKGFSDWTSPALVLTPGQQLDLPGVKLIVGVVETSVTAVFAEQVAMEQVKAEEKQRVFGVIPNFYVVYDHNFVPLTTKLKYQLAFRASTDVVSIAGAAILAGAEQAANTPDYVQGAKGFGQRFGAVYTDAFTNIMIGGAILPSLLHQDPRYFYQGEGTKKSRAMHAISSPFICKGDNGKPQINFSSIGGDLSSGAISNLYYPQSNRGANLVFGNALISTGGRVLNALAQEFILHRFTTRGKKEN</sequence>
<dbReference type="Proteomes" id="UP000006844">
    <property type="component" value="Chromosome"/>
</dbReference>
<name>E8V5U6_TERSS</name>
<organism evidence="1 2">
    <name type="scientific">Terriglobus saanensis (strain ATCC BAA-1853 / DSM 23119 / SP1PR4)</name>
    <dbReference type="NCBI Taxonomy" id="401053"/>
    <lineage>
        <taxon>Bacteria</taxon>
        <taxon>Pseudomonadati</taxon>
        <taxon>Acidobacteriota</taxon>
        <taxon>Terriglobia</taxon>
        <taxon>Terriglobales</taxon>
        <taxon>Acidobacteriaceae</taxon>
        <taxon>Terriglobus</taxon>
    </lineage>
</organism>
<reference evidence="1 2" key="1">
    <citation type="journal article" date="2012" name="Stand. Genomic Sci.">
        <title>Complete genome sequence of Terriglobus saanensis type strain SP1PR4(T), an Acidobacteria from tundra soil.</title>
        <authorList>
            <person name="Rawat S.R."/>
            <person name="Mannisto M.K."/>
            <person name="Starovoytov V."/>
            <person name="Goodwin L."/>
            <person name="Nolan M."/>
            <person name="Hauser L."/>
            <person name="Land M."/>
            <person name="Davenport K.W."/>
            <person name="Woyke T."/>
            <person name="Haggblom M.M."/>
        </authorList>
    </citation>
    <scope>NUCLEOTIDE SEQUENCE</scope>
    <source>
        <strain evidence="2">ATCC BAA-1853 / DSM 23119 / SP1PR4</strain>
    </source>
</reference>
<evidence type="ECO:0000313" key="1">
    <source>
        <dbReference type="EMBL" id="ADV82705.1"/>
    </source>
</evidence>
<dbReference type="HOGENOM" id="CLU_053531_0_0_0"/>
<keyword evidence="2" id="KW-1185">Reference proteome</keyword>
<accession>E8V5U6</accession>
<dbReference type="EMBL" id="CP002467">
    <property type="protein sequence ID" value="ADV82705.1"/>
    <property type="molecule type" value="Genomic_DNA"/>
</dbReference>
<evidence type="ECO:0000313" key="2">
    <source>
        <dbReference type="Proteomes" id="UP000006844"/>
    </source>
</evidence>
<dbReference type="eggNOG" id="COG4771">
    <property type="taxonomic scope" value="Bacteria"/>
</dbReference>
<dbReference type="Gene3D" id="2.60.40.1120">
    <property type="entry name" value="Carboxypeptidase-like, regulatory domain"/>
    <property type="match status" value="1"/>
</dbReference>
<protein>
    <recommendedName>
        <fullName evidence="3">Carboxypeptidase regulatory-like domain-containing protein</fullName>
    </recommendedName>
</protein>
<proteinExistence type="predicted"/>